<dbReference type="GO" id="GO:0009254">
    <property type="term" value="P:peptidoglycan turnover"/>
    <property type="evidence" value="ECO:0007669"/>
    <property type="project" value="InterPro"/>
</dbReference>
<dbReference type="SUPFAM" id="SSF50685">
    <property type="entry name" value="Barwin-like endoglucanases"/>
    <property type="match status" value="1"/>
</dbReference>
<evidence type="ECO:0000256" key="2">
    <source>
        <dbReference type="SAM" id="Phobius"/>
    </source>
</evidence>
<sequence>MGVFQPEVSHDSQSSSKSIALRWEQVNLRVLSLAGAFSILIALIILLYVHGQSTTKQISVIIDGHVQTLETRESLLSDVLAKEQISLQPHDEISLGLSDEIQDGDRVMINRAQQLSVVADGTTKVLHTTEDTIGKAISKFGIAVDGDDKIFPSLETSVSANMEITILRINKQTVQRTTNLPFRVIKTADPSLPKGTVRVAQAGKPGVMIQHIEKIYQDGELASMRMIGKEVQTVTKDKVIAIGTKKIPVPVLAATTATATQTQTKTKTSTAKTKTAKVSEKSNNVTSKAGVDFEYKKVIKNVSMTAYSSEEPGIGTRTASGTRVTEGRTIAVDPRIIPIGWWVYIEGLGFRRAEDTGGAIKGHKVDIYYDSLSQARNFGRKSRTVYVIGPVKPELN</sequence>
<keyword evidence="2" id="KW-1133">Transmembrane helix</keyword>
<name>A0A2Z2KV31_9BACL</name>
<dbReference type="InterPro" id="IPR007137">
    <property type="entry name" value="DUF348"/>
</dbReference>
<proteinExistence type="predicted"/>
<keyword evidence="2" id="KW-0472">Membrane</keyword>
<dbReference type="Proteomes" id="UP000249890">
    <property type="component" value="Chromosome"/>
</dbReference>
<dbReference type="InterPro" id="IPR011098">
    <property type="entry name" value="G5_dom"/>
</dbReference>
<dbReference type="Pfam" id="PF03990">
    <property type="entry name" value="DUF348"/>
    <property type="match status" value="2"/>
</dbReference>
<gene>
    <name evidence="4" type="ORF">B9T62_32265</name>
</gene>
<dbReference type="KEGG" id="pdh:B9T62_32265"/>
<dbReference type="CDD" id="cd14667">
    <property type="entry name" value="3D_containing_proteins"/>
    <property type="match status" value="1"/>
</dbReference>
<dbReference type="OrthoDB" id="9798935at2"/>
<dbReference type="InterPro" id="IPR010611">
    <property type="entry name" value="3D_dom"/>
</dbReference>
<accession>A0A2Z2KV31</accession>
<dbReference type="Pfam" id="PF07501">
    <property type="entry name" value="G5"/>
    <property type="match status" value="1"/>
</dbReference>
<keyword evidence="1" id="KW-0732">Signal</keyword>
<dbReference type="GO" id="GO:0004553">
    <property type="term" value="F:hydrolase activity, hydrolyzing O-glycosyl compounds"/>
    <property type="evidence" value="ECO:0007669"/>
    <property type="project" value="InterPro"/>
</dbReference>
<evidence type="ECO:0000256" key="1">
    <source>
        <dbReference type="ARBA" id="ARBA00022729"/>
    </source>
</evidence>
<dbReference type="PROSITE" id="PS51109">
    <property type="entry name" value="G5"/>
    <property type="match status" value="1"/>
</dbReference>
<dbReference type="Gene3D" id="2.40.40.10">
    <property type="entry name" value="RlpA-like domain"/>
    <property type="match status" value="1"/>
</dbReference>
<keyword evidence="5" id="KW-1185">Reference proteome</keyword>
<reference evidence="4 5" key="1">
    <citation type="submission" date="2017-06" db="EMBL/GenBank/DDBJ databases">
        <title>Complete genome sequence of Paenibacillus donghaensis KCTC 13049T isolated from East Sea sediment, South Korea.</title>
        <authorList>
            <person name="Jung B.K."/>
            <person name="Hong S.-J."/>
            <person name="Shin J.-H."/>
        </authorList>
    </citation>
    <scope>NUCLEOTIDE SEQUENCE [LARGE SCALE GENOMIC DNA]</scope>
    <source>
        <strain evidence="4 5">KCTC 13049</strain>
    </source>
</reference>
<evidence type="ECO:0000313" key="5">
    <source>
        <dbReference type="Proteomes" id="UP000249890"/>
    </source>
</evidence>
<dbReference type="Gene3D" id="2.20.230.10">
    <property type="entry name" value="Resuscitation-promoting factor rpfb"/>
    <property type="match status" value="1"/>
</dbReference>
<dbReference type="RefSeq" id="WP_087918987.1">
    <property type="nucleotide sequence ID" value="NZ_CP021780.1"/>
</dbReference>
<dbReference type="SMART" id="SM01208">
    <property type="entry name" value="G5"/>
    <property type="match status" value="1"/>
</dbReference>
<dbReference type="GO" id="GO:0019867">
    <property type="term" value="C:outer membrane"/>
    <property type="evidence" value="ECO:0007669"/>
    <property type="project" value="InterPro"/>
</dbReference>
<dbReference type="Pfam" id="PF06725">
    <property type="entry name" value="3D"/>
    <property type="match status" value="1"/>
</dbReference>
<evidence type="ECO:0000313" key="4">
    <source>
        <dbReference type="EMBL" id="ASA25021.1"/>
    </source>
</evidence>
<evidence type="ECO:0000259" key="3">
    <source>
        <dbReference type="PROSITE" id="PS51109"/>
    </source>
</evidence>
<dbReference type="EMBL" id="CP021780">
    <property type="protein sequence ID" value="ASA25021.1"/>
    <property type="molecule type" value="Genomic_DNA"/>
</dbReference>
<feature type="transmembrane region" description="Helical" evidence="2">
    <location>
        <begin position="30"/>
        <end position="49"/>
    </location>
</feature>
<dbReference type="PANTHER" id="PTHR39160">
    <property type="entry name" value="CELL WALL-BINDING PROTEIN YOCH"/>
    <property type="match status" value="1"/>
</dbReference>
<dbReference type="InterPro" id="IPR059180">
    <property type="entry name" value="3D_YorM"/>
</dbReference>
<dbReference type="InterPro" id="IPR036908">
    <property type="entry name" value="RlpA-like_sf"/>
</dbReference>
<protein>
    <recommendedName>
        <fullName evidence="3">G5 domain-containing protein</fullName>
    </recommendedName>
</protein>
<keyword evidence="2" id="KW-0812">Transmembrane</keyword>
<dbReference type="InterPro" id="IPR051933">
    <property type="entry name" value="Resuscitation_pf_RpfB"/>
</dbReference>
<dbReference type="AlphaFoldDB" id="A0A2Z2KV31"/>
<dbReference type="PANTHER" id="PTHR39160:SF4">
    <property type="entry name" value="RESUSCITATION-PROMOTING FACTOR RPFB"/>
    <property type="match status" value="1"/>
</dbReference>
<organism evidence="4 5">
    <name type="scientific">Paenibacillus donghaensis</name>
    <dbReference type="NCBI Taxonomy" id="414771"/>
    <lineage>
        <taxon>Bacteria</taxon>
        <taxon>Bacillati</taxon>
        <taxon>Bacillota</taxon>
        <taxon>Bacilli</taxon>
        <taxon>Bacillales</taxon>
        <taxon>Paenibacillaceae</taxon>
        <taxon>Paenibacillus</taxon>
    </lineage>
</organism>
<feature type="domain" description="G5" evidence="3">
    <location>
        <begin position="166"/>
        <end position="246"/>
    </location>
</feature>